<proteinExistence type="inferred from homology"/>
<dbReference type="AlphaFoldDB" id="A0A0K2U7W5"/>
<dbReference type="Pfam" id="PF00270">
    <property type="entry name" value="DEAD"/>
    <property type="match status" value="1"/>
</dbReference>
<keyword evidence="5 8" id="KW-0067">ATP-binding</keyword>
<feature type="domain" description="Helicase ATP-binding" evidence="10">
    <location>
        <begin position="109"/>
        <end position="283"/>
    </location>
</feature>
<dbReference type="InterPro" id="IPR011545">
    <property type="entry name" value="DEAD/DEAH_box_helicase_dom"/>
</dbReference>
<evidence type="ECO:0000259" key="10">
    <source>
        <dbReference type="PROSITE" id="PS51192"/>
    </source>
</evidence>
<feature type="domain" description="Helicase C-terminal" evidence="11">
    <location>
        <begin position="313"/>
        <end position="461"/>
    </location>
</feature>
<accession>A0A0K2U7W5</accession>
<dbReference type="GO" id="GO:0005524">
    <property type="term" value="F:ATP binding"/>
    <property type="evidence" value="ECO:0007669"/>
    <property type="project" value="UniProtKB-KW"/>
</dbReference>
<evidence type="ECO:0000256" key="6">
    <source>
        <dbReference type="ARBA" id="ARBA00047984"/>
    </source>
</evidence>
<dbReference type="SMART" id="SM00490">
    <property type="entry name" value="HELICc"/>
    <property type="match status" value="1"/>
</dbReference>
<dbReference type="SMART" id="SM00487">
    <property type="entry name" value="DEXDc"/>
    <property type="match status" value="1"/>
</dbReference>
<dbReference type="InterPro" id="IPR014001">
    <property type="entry name" value="Helicase_ATP-bd"/>
</dbReference>
<evidence type="ECO:0000256" key="2">
    <source>
        <dbReference type="ARBA" id="ARBA00022741"/>
    </source>
</evidence>
<dbReference type="FunFam" id="3.40.50.300:FF:000079">
    <property type="entry name" value="probable ATP-dependent RNA helicase DDX17"/>
    <property type="match status" value="1"/>
</dbReference>
<dbReference type="CDD" id="cd18787">
    <property type="entry name" value="SF2_C_DEAD"/>
    <property type="match status" value="1"/>
</dbReference>
<dbReference type="InterPro" id="IPR001650">
    <property type="entry name" value="Helicase_C-like"/>
</dbReference>
<dbReference type="GO" id="GO:0016787">
    <property type="term" value="F:hydrolase activity"/>
    <property type="evidence" value="ECO:0007669"/>
    <property type="project" value="UniProtKB-KW"/>
</dbReference>
<feature type="region of interest" description="Disordered" evidence="9">
    <location>
        <begin position="31"/>
        <end position="51"/>
    </location>
</feature>
<keyword evidence="2 8" id="KW-0547">Nucleotide-binding</keyword>
<dbReference type="PROSITE" id="PS51192">
    <property type="entry name" value="HELICASE_ATP_BIND_1"/>
    <property type="match status" value="1"/>
</dbReference>
<dbReference type="GO" id="GO:0003724">
    <property type="term" value="F:RNA helicase activity"/>
    <property type="evidence" value="ECO:0007669"/>
    <property type="project" value="UniProtKB-EC"/>
</dbReference>
<keyword evidence="3 8" id="KW-0378">Hydrolase</keyword>
<dbReference type="SUPFAM" id="SSF52540">
    <property type="entry name" value="P-loop containing nucleoside triphosphate hydrolases"/>
    <property type="match status" value="1"/>
</dbReference>
<dbReference type="InterPro" id="IPR000629">
    <property type="entry name" value="RNA-helicase_DEAD-box_CS"/>
</dbReference>
<evidence type="ECO:0000256" key="4">
    <source>
        <dbReference type="ARBA" id="ARBA00022806"/>
    </source>
</evidence>
<evidence type="ECO:0000313" key="13">
    <source>
        <dbReference type="EMBL" id="CDW34150.1"/>
    </source>
</evidence>
<feature type="short sequence motif" description="Q motif" evidence="7">
    <location>
        <begin position="78"/>
        <end position="106"/>
    </location>
</feature>
<evidence type="ECO:0000256" key="5">
    <source>
        <dbReference type="ARBA" id="ARBA00022840"/>
    </source>
</evidence>
<feature type="domain" description="DEAD-box RNA helicase Q" evidence="12">
    <location>
        <begin position="78"/>
        <end position="106"/>
    </location>
</feature>
<name>A0A0K2U7W5_LEPSM</name>
<protein>
    <recommendedName>
        <fullName evidence="1">RNA helicase</fullName>
        <ecNumber evidence="1">3.6.4.13</ecNumber>
    </recommendedName>
</protein>
<evidence type="ECO:0000256" key="9">
    <source>
        <dbReference type="SAM" id="MobiDB-lite"/>
    </source>
</evidence>
<keyword evidence="4 8" id="KW-0347">Helicase</keyword>
<feature type="region of interest" description="Disordered" evidence="9">
    <location>
        <begin position="468"/>
        <end position="508"/>
    </location>
</feature>
<evidence type="ECO:0000256" key="7">
    <source>
        <dbReference type="PROSITE-ProRule" id="PRU00552"/>
    </source>
</evidence>
<organism evidence="13">
    <name type="scientific">Lepeophtheirus salmonis</name>
    <name type="common">Salmon louse</name>
    <name type="synonym">Caligus salmonis</name>
    <dbReference type="NCBI Taxonomy" id="72036"/>
    <lineage>
        <taxon>Eukaryota</taxon>
        <taxon>Metazoa</taxon>
        <taxon>Ecdysozoa</taxon>
        <taxon>Arthropoda</taxon>
        <taxon>Crustacea</taxon>
        <taxon>Multicrustacea</taxon>
        <taxon>Hexanauplia</taxon>
        <taxon>Copepoda</taxon>
        <taxon>Siphonostomatoida</taxon>
        <taxon>Caligidae</taxon>
        <taxon>Lepeophtheirus</taxon>
    </lineage>
</organism>
<evidence type="ECO:0000259" key="11">
    <source>
        <dbReference type="PROSITE" id="PS51194"/>
    </source>
</evidence>
<dbReference type="OrthoDB" id="6378780at2759"/>
<dbReference type="PANTHER" id="PTHR47958">
    <property type="entry name" value="ATP-DEPENDENT RNA HELICASE DBP3"/>
    <property type="match status" value="1"/>
</dbReference>
<evidence type="ECO:0000259" key="12">
    <source>
        <dbReference type="PROSITE" id="PS51195"/>
    </source>
</evidence>
<dbReference type="PROSITE" id="PS51195">
    <property type="entry name" value="Q_MOTIF"/>
    <property type="match status" value="1"/>
</dbReference>
<dbReference type="InterPro" id="IPR014014">
    <property type="entry name" value="RNA_helicase_DEAD_Q_motif"/>
</dbReference>
<dbReference type="Pfam" id="PF00271">
    <property type="entry name" value="Helicase_C"/>
    <property type="match status" value="1"/>
</dbReference>
<dbReference type="GO" id="GO:0003676">
    <property type="term" value="F:nucleic acid binding"/>
    <property type="evidence" value="ECO:0007669"/>
    <property type="project" value="InterPro"/>
</dbReference>
<evidence type="ECO:0000256" key="8">
    <source>
        <dbReference type="RuleBase" id="RU000492"/>
    </source>
</evidence>
<evidence type="ECO:0000256" key="1">
    <source>
        <dbReference type="ARBA" id="ARBA00012552"/>
    </source>
</evidence>
<dbReference type="PROSITE" id="PS51194">
    <property type="entry name" value="HELICASE_CTER"/>
    <property type="match status" value="1"/>
</dbReference>
<feature type="compositionally biased region" description="Basic and acidic residues" evidence="9">
    <location>
        <begin position="497"/>
        <end position="508"/>
    </location>
</feature>
<sequence length="508" mass="57936">MIGLIRSTRITCRYFTERKFRSLCTIVPPSFEHDGDGRGPPEVTPPHAPSQIRTPEEICSFREKNRIVVKGVDTDPVFSFQETGFPLGLIERIKSHGFEAPTAIQAQGWPIATNGKNIIAIGETGSGKTLGFVLPGLCHLMRQPPRRNRGDGPVVLIIAPTRELAEQIHNVVDGFASKIPTACLVGGNHKQGQIRDLNRGAEIVVATPGRLIDLMEDGDVDLKRCSYMVLDEADRMLDMGFEPQIRKIMRQVRPDRQLLMWSATWPSEVQSLAHDFFGGTDYAHVNIGSSELQANKLIMQDFKFCERFEKMDSIKEILESLSEVESKKVLIFAATKIRVDQLVRKLKYWNFVVDGIHGDKTQAMRTRALDKFRSGRINILVATDVASRGLDVNDIKVVINYDFPNNIEDYVHRIGRTGRCSKEGKSFSFFDEVEDGSKAKDLINVLKEAHQSIPHKLQEISRMSYKPKKKQFKSNFNRRNSYDDDFYNGTWRKRRENNRNRRYSEDFQ</sequence>
<dbReference type="Gene3D" id="3.40.50.300">
    <property type="entry name" value="P-loop containing nucleotide triphosphate hydrolases"/>
    <property type="match status" value="2"/>
</dbReference>
<comment type="similarity">
    <text evidence="8">Belongs to the DEAD box helicase family.</text>
</comment>
<dbReference type="PROSITE" id="PS00039">
    <property type="entry name" value="DEAD_ATP_HELICASE"/>
    <property type="match status" value="1"/>
</dbReference>
<dbReference type="InterPro" id="IPR027417">
    <property type="entry name" value="P-loop_NTPase"/>
</dbReference>
<dbReference type="EC" id="3.6.4.13" evidence="1"/>
<reference evidence="13" key="1">
    <citation type="submission" date="2014-05" db="EMBL/GenBank/DDBJ databases">
        <authorList>
            <person name="Chronopoulou M."/>
        </authorList>
    </citation>
    <scope>NUCLEOTIDE SEQUENCE</scope>
    <source>
        <tissue evidence="13">Whole organism</tissue>
    </source>
</reference>
<dbReference type="FunFam" id="3.40.50.300:FF:000008">
    <property type="entry name" value="ATP-dependent RNA helicase RhlB"/>
    <property type="match status" value="1"/>
</dbReference>
<evidence type="ECO:0000256" key="3">
    <source>
        <dbReference type="ARBA" id="ARBA00022801"/>
    </source>
</evidence>
<dbReference type="EMBL" id="HACA01016789">
    <property type="protein sequence ID" value="CDW34150.1"/>
    <property type="molecule type" value="Transcribed_RNA"/>
</dbReference>
<comment type="catalytic activity">
    <reaction evidence="6">
        <text>ATP + H2O = ADP + phosphate + H(+)</text>
        <dbReference type="Rhea" id="RHEA:13065"/>
        <dbReference type="ChEBI" id="CHEBI:15377"/>
        <dbReference type="ChEBI" id="CHEBI:15378"/>
        <dbReference type="ChEBI" id="CHEBI:30616"/>
        <dbReference type="ChEBI" id="CHEBI:43474"/>
        <dbReference type="ChEBI" id="CHEBI:456216"/>
        <dbReference type="EC" id="3.6.4.13"/>
    </reaction>
</comment>